<reference evidence="2" key="1">
    <citation type="journal article" date="2019" name="Int. J. Syst. Evol. Microbiol.">
        <title>The Global Catalogue of Microorganisms (GCM) 10K type strain sequencing project: providing services to taxonomists for standard genome sequencing and annotation.</title>
        <authorList>
            <consortium name="The Broad Institute Genomics Platform"/>
            <consortium name="The Broad Institute Genome Sequencing Center for Infectious Disease"/>
            <person name="Wu L."/>
            <person name="Ma J."/>
        </authorList>
    </citation>
    <scope>NUCLEOTIDE SEQUENCE [LARGE SCALE GENOMIC DNA]</scope>
    <source>
        <strain evidence="2">JCM 30531</strain>
    </source>
</reference>
<sequence length="115" mass="12427">MTIKIDGRLLVSTLAARFKEEFGGTLRIYNGRTRCDGSEKVSSLVSAVGEYTCRGSKTVGGFEKDLKTQFGLSVQVASADDFVLALDEMTLAKLPEIPKKASKADMAALKSKYAK</sequence>
<dbReference type="RefSeq" id="WP_188807021.1">
    <property type="nucleotide sequence ID" value="NZ_BMPU01000001.1"/>
</dbReference>
<gene>
    <name evidence="1" type="ORF">GCM10007088_00110</name>
</gene>
<evidence type="ECO:0000313" key="1">
    <source>
        <dbReference type="EMBL" id="GGM45218.1"/>
    </source>
</evidence>
<accession>A0ABQ2H5H2</accession>
<dbReference type="Proteomes" id="UP000653477">
    <property type="component" value="Unassembled WGS sequence"/>
</dbReference>
<proteinExistence type="predicted"/>
<keyword evidence="2" id="KW-1185">Reference proteome</keyword>
<comment type="caution">
    <text evidence="1">The sequence shown here is derived from an EMBL/GenBank/DDBJ whole genome shotgun (WGS) entry which is preliminary data.</text>
</comment>
<dbReference type="EMBL" id="BMPU01000001">
    <property type="protein sequence ID" value="GGM45218.1"/>
    <property type="molecule type" value="Genomic_DNA"/>
</dbReference>
<protein>
    <submittedName>
        <fullName evidence="1">Uncharacterized protein</fullName>
    </submittedName>
</protein>
<evidence type="ECO:0000313" key="2">
    <source>
        <dbReference type="Proteomes" id="UP000653477"/>
    </source>
</evidence>
<organism evidence="1 2">
    <name type="scientific">Porphyromonas pasteri</name>
    <dbReference type="NCBI Taxonomy" id="1583331"/>
    <lineage>
        <taxon>Bacteria</taxon>
        <taxon>Pseudomonadati</taxon>
        <taxon>Bacteroidota</taxon>
        <taxon>Bacteroidia</taxon>
        <taxon>Bacteroidales</taxon>
        <taxon>Porphyromonadaceae</taxon>
        <taxon>Porphyromonas</taxon>
    </lineage>
</organism>
<name>A0ABQ2H5H2_9PORP</name>